<keyword evidence="3" id="KW-0547">Nucleotide-binding</keyword>
<dbReference type="InterPro" id="IPR000719">
    <property type="entry name" value="Prot_kinase_dom"/>
</dbReference>
<dbReference type="SMART" id="SM00220">
    <property type="entry name" value="S_TKc"/>
    <property type="match status" value="1"/>
</dbReference>
<keyword evidence="2" id="KW-0808">Transferase</keyword>
<keyword evidence="1" id="KW-0723">Serine/threonine-protein kinase</keyword>
<evidence type="ECO:0000256" key="6">
    <source>
        <dbReference type="SAM" id="MobiDB-lite"/>
    </source>
</evidence>
<reference evidence="9" key="1">
    <citation type="submission" date="2025-08" db="UniProtKB">
        <authorList>
            <consortium name="RefSeq"/>
        </authorList>
    </citation>
    <scope>IDENTIFICATION</scope>
</reference>
<dbReference type="GeneID" id="101846591"/>
<feature type="compositionally biased region" description="Basic and acidic residues" evidence="6">
    <location>
        <begin position="908"/>
        <end position="917"/>
    </location>
</feature>
<feature type="region of interest" description="Disordered" evidence="6">
    <location>
        <begin position="275"/>
        <end position="294"/>
    </location>
</feature>
<dbReference type="Gene3D" id="1.10.510.10">
    <property type="entry name" value="Transferase(Phosphotransferase) domain 1"/>
    <property type="match status" value="1"/>
</dbReference>
<evidence type="ECO:0000256" key="2">
    <source>
        <dbReference type="ARBA" id="ARBA00022679"/>
    </source>
</evidence>
<feature type="region of interest" description="Disordered" evidence="6">
    <location>
        <begin position="468"/>
        <end position="494"/>
    </location>
</feature>
<dbReference type="CDD" id="cd00180">
    <property type="entry name" value="PKc"/>
    <property type="match status" value="1"/>
</dbReference>
<evidence type="ECO:0000256" key="3">
    <source>
        <dbReference type="ARBA" id="ARBA00022741"/>
    </source>
</evidence>
<keyword evidence="4" id="KW-0418">Kinase</keyword>
<feature type="compositionally biased region" description="Polar residues" evidence="6">
    <location>
        <begin position="886"/>
        <end position="895"/>
    </location>
</feature>
<dbReference type="PROSITE" id="PS50011">
    <property type="entry name" value="PROTEIN_KINASE_DOM"/>
    <property type="match status" value="1"/>
</dbReference>
<dbReference type="InterPro" id="IPR011009">
    <property type="entry name" value="Kinase-like_dom_sf"/>
</dbReference>
<feature type="compositionally biased region" description="Basic residues" evidence="6">
    <location>
        <begin position="10"/>
        <end position="29"/>
    </location>
</feature>
<evidence type="ECO:0000256" key="5">
    <source>
        <dbReference type="ARBA" id="ARBA00022840"/>
    </source>
</evidence>
<evidence type="ECO:0000313" key="9">
    <source>
        <dbReference type="RefSeq" id="XP_012939848.1"/>
    </source>
</evidence>
<sequence>MEQKSSLGQQKKKFKRKLKVTLKSKKSKKNIIKRSNDSEKLNPVCLCSPNFKTREDKDKQLSDLNLDILDVDKGRGPVQKRADLVQTNCPTYDSLLHQRPTNQTLDCHKQANYVIDRLGNDISSTPTRRSTQTKNINSVVNNTKSRQLKREKMNALVVRPNKAVSTRITNPLLPSESHRQSLPPPTIQRPNRGELYFKCFDQLVQAYDKLPGEFGDDSSSHDETTNYGNVALARVRRFGYESGSSKIGARPLANQTVCRDRFMDKVLAPQQRDLGDRYIPPLSSPHTVTPTVRDKDESLHIVQGKVSEQQPVTAANNSRRAGTLRDYSSTCISAFRERTKVPEISPLKTKHMDSRIYHKDDVNAEEFKEGRNLMGSSGEGKGQSDDFEEYKVDFNMIGSKNSKIWQKRQQRAAEQKLKCNMPRFQASTWPVRIGLPSHVDVSLPVPKPTQDKQVDDIVFPPFSLLPGCKKRQQTHRGNDIRNSKSSSELTSSLQPGGLVDTIMAEADHGIRLGRASRKKSKKRRLVTKTLRVNLGLGQGPRVDSVVRHVQQECQVKGYEILRRLQRVDFREHCHVSLANNRNNPRFSPVEITVYRKPCAEFTSSLMTMEGGRDDKRYSHRQVVIIPPHANLVMLLHRFQTDLWCYQVTEHCPWPTLSQLISSARGSGVRPRKGLREEQCKIIFRQVTLGLCHLHSHGVLHGDINCTNVLVTDDLQVKLTAYGPCCQRMMAASRCIRNHCNMKGEHFDAYTPPELLNKREVWKRTSDIWCLGVTLLNMLLGHVPPEVTAVIRLNFSAKNVSKYNLASLGYQVTLLLDNILHVRPNSRPNVWQVLNHAWLADGSRYVNRIQPREAKVHVKRTDGKSFPLPKRVSKSSADPADFYMMETDTTSHSTSPEVPGAATTPPQRETAERGKDEDMPSQTKTADVINNIVHNKTPRDQLAGFKDISVTMKYKNVSEDDENYGACQKSKRSDCDPEKSNSAECKTCPLLAISNGSDQIEQCSISNESFVSSDSFNFWKNAWTPRDEVCVDTDEMTCLDQNSGSHSSLCSAEFEDDEKTGDRVDGGRQANLAYHAGQDNPACCTEKAQEVNVRENVDLSFEGAKRWERCELLRWAPDNHIGDGCREGGCCEWENKGIGSISSNDSSSDNFRPQRHDSNNACAAMPLCFENEINDETGGRFRDKYLSGGDALPDKDVNRSDLIGKVRDGSFENDLHVDLGVETRRGIENGSGTLLNRSEQSEMMPGEVGVVRLMKKPPPFPGPQALRKCWSLTKKEPGRLCRAVLNSNKRL</sequence>
<proteinExistence type="predicted"/>
<evidence type="ECO:0000313" key="8">
    <source>
        <dbReference type="Proteomes" id="UP000694888"/>
    </source>
</evidence>
<feature type="compositionally biased region" description="Low complexity" evidence="6">
    <location>
        <begin position="483"/>
        <end position="492"/>
    </location>
</feature>
<dbReference type="Proteomes" id="UP000694888">
    <property type="component" value="Unplaced"/>
</dbReference>
<dbReference type="Pfam" id="PF00069">
    <property type="entry name" value="Pkinase"/>
    <property type="match status" value="1"/>
</dbReference>
<dbReference type="RefSeq" id="XP_012939848.1">
    <property type="nucleotide sequence ID" value="XM_013084394.2"/>
</dbReference>
<gene>
    <name evidence="9" type="primary">LOC101846591</name>
</gene>
<keyword evidence="8" id="KW-1185">Reference proteome</keyword>
<evidence type="ECO:0000259" key="7">
    <source>
        <dbReference type="PROSITE" id="PS50011"/>
    </source>
</evidence>
<accession>A0ABM1A333</accession>
<feature type="region of interest" description="Disordered" evidence="6">
    <location>
        <begin position="1"/>
        <end position="29"/>
    </location>
</feature>
<protein>
    <submittedName>
        <fullName evidence="9">Uncharacterized protein LOC101846591</fullName>
    </submittedName>
</protein>
<dbReference type="SUPFAM" id="SSF56112">
    <property type="entry name" value="Protein kinase-like (PK-like)"/>
    <property type="match status" value="1"/>
</dbReference>
<dbReference type="PANTHER" id="PTHR24345:SF91">
    <property type="entry name" value="SERINE_THREONINE-PROTEIN KINASE PLK4"/>
    <property type="match status" value="1"/>
</dbReference>
<dbReference type="PANTHER" id="PTHR24345">
    <property type="entry name" value="SERINE/THREONINE-PROTEIN KINASE PLK"/>
    <property type="match status" value="1"/>
</dbReference>
<keyword evidence="5" id="KW-0067">ATP-binding</keyword>
<feature type="domain" description="Protein kinase" evidence="7">
    <location>
        <begin position="558"/>
        <end position="838"/>
    </location>
</feature>
<feature type="region of interest" description="Disordered" evidence="6">
    <location>
        <begin position="856"/>
        <end position="921"/>
    </location>
</feature>
<organism evidence="8 9">
    <name type="scientific">Aplysia californica</name>
    <name type="common">California sea hare</name>
    <dbReference type="NCBI Taxonomy" id="6500"/>
    <lineage>
        <taxon>Eukaryota</taxon>
        <taxon>Metazoa</taxon>
        <taxon>Spiralia</taxon>
        <taxon>Lophotrochozoa</taxon>
        <taxon>Mollusca</taxon>
        <taxon>Gastropoda</taxon>
        <taxon>Heterobranchia</taxon>
        <taxon>Euthyneura</taxon>
        <taxon>Tectipleura</taxon>
        <taxon>Aplysiida</taxon>
        <taxon>Aplysioidea</taxon>
        <taxon>Aplysiidae</taxon>
        <taxon>Aplysia</taxon>
    </lineage>
</organism>
<name>A0ABM1A333_APLCA</name>
<evidence type="ECO:0000256" key="4">
    <source>
        <dbReference type="ARBA" id="ARBA00022777"/>
    </source>
</evidence>
<evidence type="ECO:0000256" key="1">
    <source>
        <dbReference type="ARBA" id="ARBA00022527"/>
    </source>
</evidence>